<dbReference type="Proteomes" id="UP000009144">
    <property type="component" value="Chromosome"/>
</dbReference>
<dbReference type="AlphaFoldDB" id="I1XIW6"/>
<reference evidence="1 2" key="2">
    <citation type="journal article" date="2013" name="Int. J. Syst. Evol. Microbiol.">
        <title>Methylophaga nitratireducenticrescens sp. nov. and Methylophaga frappieri sp. nov., isolated from the biofilm of the methanol-fed denitrification system treating the seawater at the Montreal Biodome.</title>
        <authorList>
            <person name="Villeneuve C."/>
            <person name="Martineau C."/>
            <person name="Mauffrey F."/>
            <person name="Villemur R."/>
        </authorList>
    </citation>
    <scope>NUCLEOTIDE SEQUENCE [LARGE SCALE GENOMIC DNA]</scope>
    <source>
        <strain evidence="1 2">JAM1</strain>
    </source>
</reference>
<dbReference type="EMBL" id="CP003390">
    <property type="protein sequence ID" value="AFI84335.1"/>
    <property type="molecule type" value="Genomic_DNA"/>
</dbReference>
<dbReference type="PATRIC" id="fig|754476.3.peg.1489"/>
<dbReference type="STRING" id="754476.Q7A_1509"/>
<dbReference type="eggNOG" id="ENOG5030HS7">
    <property type="taxonomic scope" value="Bacteria"/>
</dbReference>
<accession>I1XIW6</accession>
<dbReference type="KEGG" id="mej:Q7A_1509"/>
<gene>
    <name evidence="1" type="ordered locus">Q7A_1509</name>
</gene>
<protein>
    <submittedName>
        <fullName evidence="1">Uncharacterized protein</fullName>
    </submittedName>
</protein>
<sequence>MRRWIFIFSFIFSSQLMAQDVTIKMDRSWGLLIGDIVNASIVLPVSVSDIDADSLPQLNKRHGPWLNLLQISSNSNVLELQYQLVNVPAETRTLQTPSYTLRTNAGQLLNIPPAEFSAGSFLNATDKNATEMTLRRDQRLLPADFSTLENQRTYAIAVALITALIWLVWHIGLRPGKRLPFAKAVLSMNKLRWFGHKDVDGATRVMHHAFNDSAGTVVIYSQLQQLWDACPWLADLQPEITRFYQQSASHYFSRDSQQNADFDSLIKLARSCRAREKMA</sequence>
<evidence type="ECO:0000313" key="2">
    <source>
        <dbReference type="Proteomes" id="UP000009144"/>
    </source>
</evidence>
<evidence type="ECO:0000313" key="1">
    <source>
        <dbReference type="EMBL" id="AFI84335.1"/>
    </source>
</evidence>
<proteinExistence type="predicted"/>
<keyword evidence="2" id="KW-1185">Reference proteome</keyword>
<dbReference type="HOGENOM" id="CLU_996808_0_0_6"/>
<name>I1XIW6_METNJ</name>
<organism evidence="1 2">
    <name type="scientific">Methylophaga nitratireducenticrescens</name>
    <dbReference type="NCBI Taxonomy" id="754476"/>
    <lineage>
        <taxon>Bacteria</taxon>
        <taxon>Pseudomonadati</taxon>
        <taxon>Pseudomonadota</taxon>
        <taxon>Gammaproteobacteria</taxon>
        <taxon>Thiotrichales</taxon>
        <taxon>Piscirickettsiaceae</taxon>
        <taxon>Methylophaga</taxon>
    </lineage>
</organism>
<reference evidence="1 2" key="1">
    <citation type="journal article" date="2012" name="J. Bacteriol.">
        <title>Complete genome sequences of Methylophaga sp. strain JAM1 and Methylophaga sp. strain JAM7.</title>
        <authorList>
            <person name="Villeneuve C."/>
            <person name="Martineau C."/>
            <person name="Mauffrey F."/>
            <person name="Villemur R."/>
        </authorList>
    </citation>
    <scope>NUCLEOTIDE SEQUENCE [LARGE SCALE GENOMIC DNA]</scope>
    <source>
        <strain evidence="1 2">JAM1</strain>
    </source>
</reference>